<keyword evidence="10" id="KW-1185">Reference proteome</keyword>
<evidence type="ECO:0000256" key="5">
    <source>
        <dbReference type="ARBA" id="ARBA00022989"/>
    </source>
</evidence>
<dbReference type="InterPro" id="IPR034804">
    <property type="entry name" value="SQR/QFR_C/D"/>
</dbReference>
<dbReference type="InterPro" id="IPR000701">
    <property type="entry name" value="SuccDH_FuR_B_TM-su"/>
</dbReference>
<keyword evidence="7 8" id="KW-0472">Membrane</keyword>
<name>B1I608_DESAP</name>
<keyword evidence="6" id="KW-0408">Iron</keyword>
<dbReference type="Gene3D" id="1.20.1300.10">
    <property type="entry name" value="Fumarate reductase/succinate dehydrogenase, transmembrane subunit"/>
    <property type="match status" value="1"/>
</dbReference>
<dbReference type="RefSeq" id="WP_012302996.1">
    <property type="nucleotide sequence ID" value="NC_010424.1"/>
</dbReference>
<dbReference type="GO" id="GO:0016020">
    <property type="term" value="C:membrane"/>
    <property type="evidence" value="ECO:0007669"/>
    <property type="project" value="UniProtKB-SubCell"/>
</dbReference>
<dbReference type="Proteomes" id="UP000008544">
    <property type="component" value="Chromosome"/>
</dbReference>
<dbReference type="KEGG" id="dau:Daud_1929"/>
<feature type="transmembrane region" description="Helical" evidence="8">
    <location>
        <begin position="149"/>
        <end position="170"/>
    </location>
</feature>
<dbReference type="STRING" id="477974.Daud_1929"/>
<feature type="transmembrane region" description="Helical" evidence="8">
    <location>
        <begin position="106"/>
        <end position="129"/>
    </location>
</feature>
<keyword evidence="5 8" id="KW-1133">Transmembrane helix</keyword>
<comment type="subcellular location">
    <subcellularLocation>
        <location evidence="1">Membrane</location>
    </subcellularLocation>
</comment>
<dbReference type="EMBL" id="CP000860">
    <property type="protein sequence ID" value="ACA60421.1"/>
    <property type="molecule type" value="Genomic_DNA"/>
</dbReference>
<reference evidence="10" key="1">
    <citation type="submission" date="2007-10" db="EMBL/GenBank/DDBJ databases">
        <title>Complete sequence of chromosome of Desulforudis audaxviator MP104C.</title>
        <authorList>
            <person name="Copeland A."/>
            <person name="Lucas S."/>
            <person name="Lapidus A."/>
            <person name="Barry K."/>
            <person name="Glavina del Rio T."/>
            <person name="Dalin E."/>
            <person name="Tice H."/>
            <person name="Bruce D."/>
            <person name="Pitluck S."/>
            <person name="Lowry S.R."/>
            <person name="Larimer F."/>
            <person name="Land M.L."/>
            <person name="Hauser L."/>
            <person name="Kyrpides N."/>
            <person name="Ivanova N.N."/>
            <person name="Richardson P."/>
        </authorList>
    </citation>
    <scope>NUCLEOTIDE SEQUENCE [LARGE SCALE GENOMIC DNA]</scope>
    <source>
        <strain evidence="10">MP104C</strain>
    </source>
</reference>
<feature type="transmembrane region" description="Helical" evidence="8">
    <location>
        <begin position="21"/>
        <end position="43"/>
    </location>
</feature>
<evidence type="ECO:0000256" key="7">
    <source>
        <dbReference type="ARBA" id="ARBA00023136"/>
    </source>
</evidence>
<feature type="transmembrane region" description="Helical" evidence="8">
    <location>
        <begin position="63"/>
        <end position="85"/>
    </location>
</feature>
<dbReference type="GO" id="GO:0046872">
    <property type="term" value="F:metal ion binding"/>
    <property type="evidence" value="ECO:0007669"/>
    <property type="project" value="UniProtKB-KW"/>
</dbReference>
<keyword evidence="3 8" id="KW-0812">Transmembrane</keyword>
<evidence type="ECO:0000313" key="10">
    <source>
        <dbReference type="Proteomes" id="UP000008544"/>
    </source>
</evidence>
<dbReference type="Pfam" id="PF01127">
    <property type="entry name" value="Sdh_cyt"/>
    <property type="match status" value="1"/>
</dbReference>
<evidence type="ECO:0000256" key="3">
    <source>
        <dbReference type="ARBA" id="ARBA00022692"/>
    </source>
</evidence>
<evidence type="ECO:0000256" key="8">
    <source>
        <dbReference type="SAM" id="Phobius"/>
    </source>
</evidence>
<reference evidence="9 10" key="2">
    <citation type="journal article" date="2008" name="Science">
        <title>Environmental genomics reveals a single-species ecosystem deep within Earth.</title>
        <authorList>
            <person name="Chivian D."/>
            <person name="Brodie E.L."/>
            <person name="Alm E.J."/>
            <person name="Culley D.E."/>
            <person name="Dehal P.S."/>
            <person name="Desantis T.Z."/>
            <person name="Gihring T.M."/>
            <person name="Lapidus A."/>
            <person name="Lin L.H."/>
            <person name="Lowry S.R."/>
            <person name="Moser D.P."/>
            <person name="Richardson P.M."/>
            <person name="Southam G."/>
            <person name="Wanger G."/>
            <person name="Pratt L.M."/>
            <person name="Andersen G.L."/>
            <person name="Hazen T.C."/>
            <person name="Brockman F.J."/>
            <person name="Arkin A.P."/>
            <person name="Onstott T.C."/>
        </authorList>
    </citation>
    <scope>NUCLEOTIDE SEQUENCE [LARGE SCALE GENOMIC DNA]</scope>
    <source>
        <strain evidence="9 10">MP104C</strain>
    </source>
</reference>
<gene>
    <name evidence="9" type="ordered locus">Daud_1929</name>
</gene>
<protein>
    <submittedName>
        <fullName evidence="9">Fumarate reductase, cytochrome b subunit</fullName>
    </submittedName>
</protein>
<sequence length="212" mass="23494">MEKPEVLGRNPKVNLYLEAAGMVSGLLLVAFLWVHAFLVATVIPGAATFDGMARFLEKYYLSYAGIGLGLLIGLVHVAGVARRIPASYREQRAVWRVAGRMRHTDTYIWAFQVVTGLVILVAAAIHIWVVLADWPLQAAKSALRVQTDYLAFYLILLLVAEYHAAAGIYRQLVKWARFRRRSLAFAVGTATAFILSVNLAALWALFHLGAVR</sequence>
<dbReference type="eggNOG" id="ENOG5032QPG">
    <property type="taxonomic scope" value="Bacteria"/>
</dbReference>
<accession>B1I608</accession>
<evidence type="ECO:0000256" key="1">
    <source>
        <dbReference type="ARBA" id="ARBA00004370"/>
    </source>
</evidence>
<keyword evidence="4" id="KW-0479">Metal-binding</keyword>
<feature type="transmembrane region" description="Helical" evidence="8">
    <location>
        <begin position="182"/>
        <end position="206"/>
    </location>
</feature>
<evidence type="ECO:0000256" key="2">
    <source>
        <dbReference type="ARBA" id="ARBA00022617"/>
    </source>
</evidence>
<organism evidence="9 10">
    <name type="scientific">Desulforudis audaxviator (strain MP104C)</name>
    <dbReference type="NCBI Taxonomy" id="477974"/>
    <lineage>
        <taxon>Bacteria</taxon>
        <taxon>Bacillati</taxon>
        <taxon>Bacillota</taxon>
        <taxon>Clostridia</taxon>
        <taxon>Thermoanaerobacterales</taxon>
        <taxon>Candidatus Desulforudaceae</taxon>
        <taxon>Candidatus Desulforudis</taxon>
    </lineage>
</organism>
<dbReference type="HOGENOM" id="CLU_075821_1_0_9"/>
<proteinExistence type="predicted"/>
<evidence type="ECO:0000313" key="9">
    <source>
        <dbReference type="EMBL" id="ACA60421.1"/>
    </source>
</evidence>
<keyword evidence="2" id="KW-0349">Heme</keyword>
<dbReference type="SUPFAM" id="SSF81343">
    <property type="entry name" value="Fumarate reductase respiratory complex transmembrane subunits"/>
    <property type="match status" value="1"/>
</dbReference>
<evidence type="ECO:0000256" key="6">
    <source>
        <dbReference type="ARBA" id="ARBA00023004"/>
    </source>
</evidence>
<dbReference type="OrthoDB" id="5345350at2"/>
<evidence type="ECO:0000256" key="4">
    <source>
        <dbReference type="ARBA" id="ARBA00022723"/>
    </source>
</evidence>
<dbReference type="AlphaFoldDB" id="B1I608"/>